<dbReference type="Pfam" id="PF10262">
    <property type="entry name" value="Rdx"/>
    <property type="match status" value="1"/>
</dbReference>
<proteinExistence type="predicted"/>
<dbReference type="AlphaFoldDB" id="A0AAD1XNL6"/>
<dbReference type="SUPFAM" id="SSF52833">
    <property type="entry name" value="Thioredoxin-like"/>
    <property type="match status" value="1"/>
</dbReference>
<dbReference type="InterPro" id="IPR036249">
    <property type="entry name" value="Thioredoxin-like_sf"/>
</dbReference>
<keyword evidence="1 4" id="KW-0732">Signal</keyword>
<dbReference type="InterPro" id="IPR011893">
    <property type="entry name" value="Selenoprotein_Rdx-typ"/>
</dbReference>
<evidence type="ECO:0000313" key="6">
    <source>
        <dbReference type="Proteomes" id="UP001295684"/>
    </source>
</evidence>
<feature type="signal peptide" evidence="4">
    <location>
        <begin position="1"/>
        <end position="22"/>
    </location>
</feature>
<dbReference type="Gene3D" id="3.40.30.10">
    <property type="entry name" value="Glutaredoxin"/>
    <property type="match status" value="2"/>
</dbReference>
<protein>
    <recommendedName>
        <fullName evidence="7">SelT-like protein</fullName>
    </recommendedName>
</protein>
<dbReference type="PANTHER" id="PTHR13544">
    <property type="entry name" value="SELENOPROTEIN T"/>
    <property type="match status" value="1"/>
</dbReference>
<evidence type="ECO:0000256" key="2">
    <source>
        <dbReference type="ARBA" id="ARBA00023284"/>
    </source>
</evidence>
<dbReference type="GO" id="GO:0045454">
    <property type="term" value="P:cell redox homeostasis"/>
    <property type="evidence" value="ECO:0007669"/>
    <property type="project" value="TreeGrafter"/>
</dbReference>
<dbReference type="EMBL" id="CAMPGE010017597">
    <property type="protein sequence ID" value="CAI2376066.1"/>
    <property type="molecule type" value="Genomic_DNA"/>
</dbReference>
<dbReference type="GO" id="GO:0005789">
    <property type="term" value="C:endoplasmic reticulum membrane"/>
    <property type="evidence" value="ECO:0007669"/>
    <property type="project" value="TreeGrafter"/>
</dbReference>
<keyword evidence="2" id="KW-0676">Redox-active center</keyword>
<evidence type="ECO:0008006" key="7">
    <source>
        <dbReference type="Google" id="ProtNLM"/>
    </source>
</evidence>
<comment type="caution">
    <text evidence="5">The sequence shown here is derived from an EMBL/GenBank/DDBJ whole genome shotgun (WGS) entry which is preliminary data.</text>
</comment>
<evidence type="ECO:0000256" key="4">
    <source>
        <dbReference type="SAM" id="SignalP"/>
    </source>
</evidence>
<feature type="chain" id="PRO_5042292223" description="SelT-like protein" evidence="4">
    <location>
        <begin position="23"/>
        <end position="258"/>
    </location>
</feature>
<accession>A0AAD1XNL6</accession>
<dbReference type="Proteomes" id="UP001295684">
    <property type="component" value="Unassembled WGS sequence"/>
</dbReference>
<keyword evidence="6" id="KW-1185">Reference proteome</keyword>
<dbReference type="NCBIfam" id="TIGR02174">
    <property type="entry name" value="CXXU_selWTH"/>
    <property type="match status" value="1"/>
</dbReference>
<name>A0AAD1XNL6_EUPCR</name>
<organism evidence="5 6">
    <name type="scientific">Euplotes crassus</name>
    <dbReference type="NCBI Taxonomy" id="5936"/>
    <lineage>
        <taxon>Eukaryota</taxon>
        <taxon>Sar</taxon>
        <taxon>Alveolata</taxon>
        <taxon>Ciliophora</taxon>
        <taxon>Intramacronucleata</taxon>
        <taxon>Spirotrichea</taxon>
        <taxon>Hypotrichia</taxon>
        <taxon>Euplotida</taxon>
        <taxon>Euplotidae</taxon>
        <taxon>Moneuplotes</taxon>
    </lineage>
</organism>
<sequence length="258" mass="28609">MSNLRTIALIFAVGLIVNFLHGAFFGIDEEIASEPPSSPAEITKESDGIQYTVPQTPDPPEATEDDLFEDNSALTEDDNDYFDEVVEPEGYQHKQQDSHNFKQRKRGGKQSQINTVFVQYCTSCSYKPAFDNIAQYIESKNPTVVVTGEEYPPSSTNQLLSTLLGVAQIVVVVLITFGETIFQKLEMPIPPIVAQMQENKLMVGIGSFLLGNMIRGQLLATGAFEVFFDGELVFSKLQTGQMIDESMMVSLLQSYKVV</sequence>
<evidence type="ECO:0000256" key="1">
    <source>
        <dbReference type="ARBA" id="ARBA00022729"/>
    </source>
</evidence>
<dbReference type="PANTHER" id="PTHR13544:SF0">
    <property type="entry name" value="THIOREDOXIN REDUCTASE-LIKE SELENOPROTEIN T"/>
    <property type="match status" value="1"/>
</dbReference>
<evidence type="ECO:0000313" key="5">
    <source>
        <dbReference type="EMBL" id="CAI2376066.1"/>
    </source>
</evidence>
<feature type="region of interest" description="Disordered" evidence="3">
    <location>
        <begin position="33"/>
        <end position="64"/>
    </location>
</feature>
<evidence type="ECO:0000256" key="3">
    <source>
        <dbReference type="SAM" id="MobiDB-lite"/>
    </source>
</evidence>
<reference evidence="5" key="1">
    <citation type="submission" date="2023-07" db="EMBL/GenBank/DDBJ databases">
        <authorList>
            <consortium name="AG Swart"/>
            <person name="Singh M."/>
            <person name="Singh A."/>
            <person name="Seah K."/>
            <person name="Emmerich C."/>
        </authorList>
    </citation>
    <scope>NUCLEOTIDE SEQUENCE</scope>
    <source>
        <strain evidence="5">DP1</strain>
    </source>
</reference>
<dbReference type="InterPro" id="IPR019389">
    <property type="entry name" value="Selenoprotein_T"/>
</dbReference>
<gene>
    <name evidence="5" type="ORF">ECRASSUSDP1_LOCUS17435</name>
</gene>
<dbReference type="GO" id="GO:0004791">
    <property type="term" value="F:thioredoxin-disulfide reductase (NADPH) activity"/>
    <property type="evidence" value="ECO:0007669"/>
    <property type="project" value="TreeGrafter"/>
</dbReference>